<keyword evidence="1" id="KW-0812">Transmembrane</keyword>
<evidence type="ECO:0000256" key="1">
    <source>
        <dbReference type="SAM" id="Phobius"/>
    </source>
</evidence>
<gene>
    <name evidence="2" type="ORF">Scep_007867</name>
</gene>
<proteinExistence type="predicted"/>
<evidence type="ECO:0000313" key="3">
    <source>
        <dbReference type="Proteomes" id="UP001419268"/>
    </source>
</evidence>
<dbReference type="Proteomes" id="UP001419268">
    <property type="component" value="Unassembled WGS sequence"/>
</dbReference>
<keyword evidence="1" id="KW-1133">Transmembrane helix</keyword>
<accession>A0AAP0PP62</accession>
<sequence length="50" mass="5932">MEDFLLKLFVAHSIMDGLHLIIDMNFIFMLSTKCLMILFQLHVRSCNFIK</sequence>
<organism evidence="2 3">
    <name type="scientific">Stephania cephalantha</name>
    <dbReference type="NCBI Taxonomy" id="152367"/>
    <lineage>
        <taxon>Eukaryota</taxon>
        <taxon>Viridiplantae</taxon>
        <taxon>Streptophyta</taxon>
        <taxon>Embryophyta</taxon>
        <taxon>Tracheophyta</taxon>
        <taxon>Spermatophyta</taxon>
        <taxon>Magnoliopsida</taxon>
        <taxon>Ranunculales</taxon>
        <taxon>Menispermaceae</taxon>
        <taxon>Menispermoideae</taxon>
        <taxon>Cissampelideae</taxon>
        <taxon>Stephania</taxon>
    </lineage>
</organism>
<keyword evidence="1" id="KW-0472">Membrane</keyword>
<comment type="caution">
    <text evidence="2">The sequence shown here is derived from an EMBL/GenBank/DDBJ whole genome shotgun (WGS) entry which is preliminary data.</text>
</comment>
<evidence type="ECO:0000313" key="2">
    <source>
        <dbReference type="EMBL" id="KAK9149110.1"/>
    </source>
</evidence>
<dbReference type="EMBL" id="JBBNAG010000003">
    <property type="protein sequence ID" value="KAK9149110.1"/>
    <property type="molecule type" value="Genomic_DNA"/>
</dbReference>
<keyword evidence="3" id="KW-1185">Reference proteome</keyword>
<dbReference type="AlphaFoldDB" id="A0AAP0PP62"/>
<protein>
    <submittedName>
        <fullName evidence="2">Uncharacterized protein</fullName>
    </submittedName>
</protein>
<reference evidence="2 3" key="1">
    <citation type="submission" date="2024-01" db="EMBL/GenBank/DDBJ databases">
        <title>Genome assemblies of Stephania.</title>
        <authorList>
            <person name="Yang L."/>
        </authorList>
    </citation>
    <scope>NUCLEOTIDE SEQUENCE [LARGE SCALE GENOMIC DNA]</scope>
    <source>
        <strain evidence="2">JXDWG</strain>
        <tissue evidence="2">Leaf</tissue>
    </source>
</reference>
<name>A0AAP0PP62_9MAGN</name>
<feature type="transmembrane region" description="Helical" evidence="1">
    <location>
        <begin position="20"/>
        <end position="41"/>
    </location>
</feature>